<dbReference type="OrthoDB" id="9815351at2"/>
<dbReference type="Gene3D" id="3.40.50.2000">
    <property type="entry name" value="Glycogen Phosphorylase B"/>
    <property type="match status" value="1"/>
</dbReference>
<evidence type="ECO:0000313" key="3">
    <source>
        <dbReference type="EMBL" id="ANE45414.1"/>
    </source>
</evidence>
<accession>A0A172TET3</accession>
<keyword evidence="1" id="KW-0328">Glycosyltransferase</keyword>
<protein>
    <recommendedName>
        <fullName evidence="5">Glycosyl transferase family 1</fullName>
    </recommendedName>
</protein>
<dbReference type="PANTHER" id="PTHR12526:SF510">
    <property type="entry name" value="D-INOSITOL 3-PHOSPHATE GLYCOSYLTRANSFERASE"/>
    <property type="match status" value="1"/>
</dbReference>
<dbReference type="EMBL" id="CP011388">
    <property type="protein sequence ID" value="ANE45414.1"/>
    <property type="molecule type" value="Genomic_DNA"/>
</dbReference>
<dbReference type="PANTHER" id="PTHR12526">
    <property type="entry name" value="GLYCOSYLTRANSFERASE"/>
    <property type="match status" value="1"/>
</dbReference>
<organism evidence="3 4">
    <name type="scientific">Paenibacillus swuensis</name>
    <dbReference type="NCBI Taxonomy" id="1178515"/>
    <lineage>
        <taxon>Bacteria</taxon>
        <taxon>Bacillati</taxon>
        <taxon>Bacillota</taxon>
        <taxon>Bacilli</taxon>
        <taxon>Bacillales</taxon>
        <taxon>Paenibacillaceae</taxon>
        <taxon>Paenibacillus</taxon>
    </lineage>
</organism>
<dbReference type="AlphaFoldDB" id="A0A172TET3"/>
<proteinExistence type="predicted"/>
<keyword evidence="4" id="KW-1185">Reference proteome</keyword>
<name>A0A172TET3_9BACL</name>
<sequence length="361" mass="41078">MEKLNVLFLTKYGEQAASSRYRTFQYLDDLKKNGIEATISPLMSNGYIHRLYAGQSVTLERMRGYFKRITMLLRSRSYDLIWIEKEALPWIPHPIEQMLLNGRTPYILDYDDAIFHNYDHHPKKWVRTLLSRKIPQLMKKAALVVAGNPYLAAFAEQSGGRSHILPTVINLDKYPVERKSSSETLTIGWIGSPSTTKYLYPYVDLLDKLCDRYGSKVRLVGAKPAIPLPDCFEVIPWSEETEISELIHMDIGIMPLENNPWEQGKCGFKLIQYMGCFLPVVASPVGVNKDIVSHGENGFLASSPDEWEHALRQLLQSGPMRHTMGILGRARVEQSYALTQTSASLLELIRNVAKEDCRASQ</sequence>
<evidence type="ECO:0008006" key="5">
    <source>
        <dbReference type="Google" id="ProtNLM"/>
    </source>
</evidence>
<dbReference type="SUPFAM" id="SSF53756">
    <property type="entry name" value="UDP-Glycosyltransferase/glycogen phosphorylase"/>
    <property type="match status" value="1"/>
</dbReference>
<dbReference type="CDD" id="cd03801">
    <property type="entry name" value="GT4_PimA-like"/>
    <property type="match status" value="1"/>
</dbReference>
<dbReference type="Pfam" id="PF13692">
    <property type="entry name" value="Glyco_trans_1_4"/>
    <property type="match status" value="1"/>
</dbReference>
<evidence type="ECO:0000256" key="2">
    <source>
        <dbReference type="ARBA" id="ARBA00022679"/>
    </source>
</evidence>
<dbReference type="Proteomes" id="UP000076927">
    <property type="component" value="Chromosome"/>
</dbReference>
<dbReference type="PATRIC" id="fig|1178515.4.peg.526"/>
<evidence type="ECO:0000313" key="4">
    <source>
        <dbReference type="Proteomes" id="UP000076927"/>
    </source>
</evidence>
<gene>
    <name evidence="3" type="ORF">SY83_02710</name>
</gene>
<keyword evidence="2" id="KW-0808">Transferase</keyword>
<dbReference type="STRING" id="1178515.SY83_02710"/>
<evidence type="ECO:0000256" key="1">
    <source>
        <dbReference type="ARBA" id="ARBA00022676"/>
    </source>
</evidence>
<dbReference type="GO" id="GO:0016757">
    <property type="term" value="F:glycosyltransferase activity"/>
    <property type="evidence" value="ECO:0007669"/>
    <property type="project" value="UniProtKB-KW"/>
</dbReference>
<reference evidence="3 4" key="1">
    <citation type="submission" date="2015-01" db="EMBL/GenBank/DDBJ databases">
        <title>Paenibacillus swuensis/DY6/whole genome sequencing.</title>
        <authorList>
            <person name="Kim M.K."/>
            <person name="Srinivasan S."/>
            <person name="Lee J.-J."/>
        </authorList>
    </citation>
    <scope>NUCLEOTIDE SEQUENCE [LARGE SCALE GENOMIC DNA]</scope>
    <source>
        <strain evidence="3 4">DY6</strain>
    </source>
</reference>
<dbReference type="KEGG" id="pswu:SY83_02710"/>